<evidence type="ECO:0000256" key="2">
    <source>
        <dbReference type="ARBA" id="ARBA00007069"/>
    </source>
</evidence>
<dbReference type="Gene3D" id="1.10.3720.10">
    <property type="entry name" value="MetI-like"/>
    <property type="match status" value="1"/>
</dbReference>
<feature type="transmembrane region" description="Helical" evidence="8">
    <location>
        <begin position="20"/>
        <end position="44"/>
    </location>
</feature>
<dbReference type="AlphaFoldDB" id="A0A7W9FNJ7"/>
<dbReference type="GO" id="GO:0055085">
    <property type="term" value="P:transmembrane transport"/>
    <property type="evidence" value="ECO:0007669"/>
    <property type="project" value="InterPro"/>
</dbReference>
<keyword evidence="6 8" id="KW-1133">Transmembrane helix</keyword>
<accession>A0A7W9FNJ7</accession>
<evidence type="ECO:0000256" key="6">
    <source>
        <dbReference type="ARBA" id="ARBA00022989"/>
    </source>
</evidence>
<feature type="transmembrane region" description="Helical" evidence="8">
    <location>
        <begin position="158"/>
        <end position="185"/>
    </location>
</feature>
<gene>
    <name evidence="10" type="ORF">GGQ63_003033</name>
</gene>
<dbReference type="GO" id="GO:0005886">
    <property type="term" value="C:plasma membrane"/>
    <property type="evidence" value="ECO:0007669"/>
    <property type="project" value="UniProtKB-SubCell"/>
</dbReference>
<keyword evidence="5 8" id="KW-0812">Transmembrane</keyword>
<reference evidence="10 11" key="1">
    <citation type="submission" date="2020-08" db="EMBL/GenBank/DDBJ databases">
        <title>Genomic Encyclopedia of Type Strains, Phase IV (KMG-IV): sequencing the most valuable type-strain genomes for metagenomic binning, comparative biology and taxonomic classification.</title>
        <authorList>
            <person name="Goeker M."/>
        </authorList>
    </citation>
    <scope>NUCLEOTIDE SEQUENCE [LARGE SCALE GENOMIC DNA]</scope>
    <source>
        <strain evidence="10 11">DSM 16268</strain>
    </source>
</reference>
<feature type="transmembrane region" description="Helical" evidence="8">
    <location>
        <begin position="206"/>
        <end position="228"/>
    </location>
</feature>
<dbReference type="InterPro" id="IPR035906">
    <property type="entry name" value="MetI-like_sf"/>
</dbReference>
<dbReference type="Pfam" id="PF00528">
    <property type="entry name" value="BPD_transp_1"/>
    <property type="match status" value="1"/>
</dbReference>
<proteinExistence type="inferred from homology"/>
<evidence type="ECO:0000259" key="9">
    <source>
        <dbReference type="PROSITE" id="PS50928"/>
    </source>
</evidence>
<keyword evidence="3 8" id="KW-0813">Transport</keyword>
<feature type="domain" description="ABC transmembrane type-1" evidence="9">
    <location>
        <begin position="76"/>
        <end position="283"/>
    </location>
</feature>
<feature type="transmembrane region" description="Helical" evidence="8">
    <location>
        <begin position="130"/>
        <end position="152"/>
    </location>
</feature>
<comment type="similarity">
    <text evidence="2">Belongs to the binding-protein-dependent transport system permease family. CysTW subfamily.</text>
</comment>
<evidence type="ECO:0000256" key="3">
    <source>
        <dbReference type="ARBA" id="ARBA00022448"/>
    </source>
</evidence>
<dbReference type="CDD" id="cd06261">
    <property type="entry name" value="TM_PBP2"/>
    <property type="match status" value="1"/>
</dbReference>
<keyword evidence="11" id="KW-1185">Reference proteome</keyword>
<dbReference type="PANTHER" id="PTHR42929">
    <property type="entry name" value="INNER MEMBRANE ABC TRANSPORTER PERMEASE PROTEIN YDCU-RELATED-RELATED"/>
    <property type="match status" value="1"/>
</dbReference>
<feature type="transmembrane region" description="Helical" evidence="8">
    <location>
        <begin position="80"/>
        <end position="102"/>
    </location>
</feature>
<feature type="transmembrane region" description="Helical" evidence="8">
    <location>
        <begin position="264"/>
        <end position="284"/>
    </location>
</feature>
<comment type="subcellular location">
    <subcellularLocation>
        <location evidence="1 8">Cell membrane</location>
        <topology evidence="1 8">Multi-pass membrane protein</topology>
    </subcellularLocation>
</comment>
<protein>
    <submittedName>
        <fullName evidence="10">Putative spermidine/putrescine transport system permease protein</fullName>
    </submittedName>
</protein>
<dbReference type="InterPro" id="IPR000515">
    <property type="entry name" value="MetI-like"/>
</dbReference>
<sequence length="295" mass="31943">MRRRGVSISEAFGGFRLWWLVLPAFLFFLAFFVVPVLSLLAISFNKTVPGVVTLTDAFTLDNFVRIFTRPLYYEAILRSIGLGVVVAAVALVLGYPLAFLIAKTEHPGRNTALMILVLASMQLDMVIRMYGLMVLMGDTGLINSALIGLHLIDEPLPLMYNAFGVVVGLVQVTLPFMVLSLVGIIRAIHPSLEEAARSLGASRGEAFRRVVLPLSMPGILAGSLLVFALSISSYVVPALMGGWKVVVLPIHIYQQIAEAGRWQFGAAVAAILFLTSLVAVFVYHRAAVLTSGGRT</sequence>
<evidence type="ECO:0000256" key="7">
    <source>
        <dbReference type="ARBA" id="ARBA00023136"/>
    </source>
</evidence>
<dbReference type="EMBL" id="JACHOO010000006">
    <property type="protein sequence ID" value="MBB5753958.1"/>
    <property type="molecule type" value="Genomic_DNA"/>
</dbReference>
<evidence type="ECO:0000256" key="4">
    <source>
        <dbReference type="ARBA" id="ARBA00022475"/>
    </source>
</evidence>
<evidence type="ECO:0000256" key="8">
    <source>
        <dbReference type="RuleBase" id="RU363032"/>
    </source>
</evidence>
<keyword evidence="7 8" id="KW-0472">Membrane</keyword>
<dbReference type="RefSeq" id="WP_183857229.1">
    <property type="nucleotide sequence ID" value="NZ_JACHOO010000006.1"/>
</dbReference>
<evidence type="ECO:0000313" key="11">
    <source>
        <dbReference type="Proteomes" id="UP000523821"/>
    </source>
</evidence>
<organism evidence="10 11">
    <name type="scientific">Prosthecomicrobium pneumaticum</name>
    <dbReference type="NCBI Taxonomy" id="81895"/>
    <lineage>
        <taxon>Bacteria</taxon>
        <taxon>Pseudomonadati</taxon>
        <taxon>Pseudomonadota</taxon>
        <taxon>Alphaproteobacteria</taxon>
        <taxon>Hyphomicrobiales</taxon>
        <taxon>Kaistiaceae</taxon>
        <taxon>Prosthecomicrobium</taxon>
    </lineage>
</organism>
<evidence type="ECO:0000256" key="5">
    <source>
        <dbReference type="ARBA" id="ARBA00022692"/>
    </source>
</evidence>
<dbReference type="PROSITE" id="PS50928">
    <property type="entry name" value="ABC_TM1"/>
    <property type="match status" value="1"/>
</dbReference>
<name>A0A7W9FNJ7_9HYPH</name>
<evidence type="ECO:0000313" key="10">
    <source>
        <dbReference type="EMBL" id="MBB5753958.1"/>
    </source>
</evidence>
<keyword evidence="4" id="KW-1003">Cell membrane</keyword>
<comment type="caution">
    <text evidence="10">The sequence shown here is derived from an EMBL/GenBank/DDBJ whole genome shotgun (WGS) entry which is preliminary data.</text>
</comment>
<dbReference type="SUPFAM" id="SSF161098">
    <property type="entry name" value="MetI-like"/>
    <property type="match status" value="1"/>
</dbReference>
<dbReference type="PANTHER" id="PTHR42929:SF5">
    <property type="entry name" value="ABC TRANSPORTER PERMEASE PROTEIN"/>
    <property type="match status" value="1"/>
</dbReference>
<evidence type="ECO:0000256" key="1">
    <source>
        <dbReference type="ARBA" id="ARBA00004651"/>
    </source>
</evidence>
<dbReference type="Proteomes" id="UP000523821">
    <property type="component" value="Unassembled WGS sequence"/>
</dbReference>